<dbReference type="EMBL" id="CAJNOE010000892">
    <property type="protein sequence ID" value="CAF1353844.1"/>
    <property type="molecule type" value="Genomic_DNA"/>
</dbReference>
<dbReference type="GO" id="GO:0005856">
    <property type="term" value="C:cytoskeleton"/>
    <property type="evidence" value="ECO:0007669"/>
    <property type="project" value="UniProtKB-SubCell"/>
</dbReference>
<evidence type="ECO:0000256" key="2">
    <source>
        <dbReference type="ARBA" id="ARBA00022490"/>
    </source>
</evidence>
<name>A0A815HKK7_9BILA</name>
<dbReference type="Gene3D" id="3.80.10.10">
    <property type="entry name" value="Ribonuclease Inhibitor"/>
    <property type="match status" value="1"/>
</dbReference>
<keyword evidence="2" id="KW-0963">Cytoplasm</keyword>
<dbReference type="Pfam" id="PF13516">
    <property type="entry name" value="LRR_6"/>
    <property type="match status" value="2"/>
</dbReference>
<evidence type="ECO:0000256" key="3">
    <source>
        <dbReference type="ARBA" id="ARBA00023212"/>
    </source>
</evidence>
<dbReference type="InterPro" id="IPR001611">
    <property type="entry name" value="Leu-rich_rpt"/>
</dbReference>
<comment type="subcellular location">
    <subcellularLocation>
        <location evidence="1">Cytoplasm</location>
        <location evidence="1">Cytoskeleton</location>
    </subcellularLocation>
</comment>
<organism evidence="4 5">
    <name type="scientific">Adineta steineri</name>
    <dbReference type="NCBI Taxonomy" id="433720"/>
    <lineage>
        <taxon>Eukaryota</taxon>
        <taxon>Metazoa</taxon>
        <taxon>Spiralia</taxon>
        <taxon>Gnathifera</taxon>
        <taxon>Rotifera</taxon>
        <taxon>Eurotatoria</taxon>
        <taxon>Bdelloidea</taxon>
        <taxon>Adinetida</taxon>
        <taxon>Adinetidae</taxon>
        <taxon>Adineta</taxon>
    </lineage>
</organism>
<dbReference type="InterPro" id="IPR032675">
    <property type="entry name" value="LRR_dom_sf"/>
</dbReference>
<dbReference type="SMART" id="SM00368">
    <property type="entry name" value="LRR_RI"/>
    <property type="match status" value="2"/>
</dbReference>
<feature type="non-terminal residue" evidence="4">
    <location>
        <position position="1"/>
    </location>
</feature>
<evidence type="ECO:0000313" key="4">
    <source>
        <dbReference type="EMBL" id="CAF1353844.1"/>
    </source>
</evidence>
<proteinExistence type="predicted"/>
<keyword evidence="3" id="KW-0206">Cytoskeleton</keyword>
<gene>
    <name evidence="4" type="ORF">IZO911_LOCUS36923</name>
</gene>
<comment type="caution">
    <text evidence="4">The sequence shown here is derived from an EMBL/GenBank/DDBJ whole genome shotgun (WGS) entry which is preliminary data.</text>
</comment>
<accession>A0A815HKK7</accession>
<evidence type="ECO:0000313" key="5">
    <source>
        <dbReference type="Proteomes" id="UP000663860"/>
    </source>
</evidence>
<dbReference type="InterPro" id="IPR052410">
    <property type="entry name" value="DRC5"/>
</dbReference>
<dbReference type="Proteomes" id="UP000663860">
    <property type="component" value="Unassembled WGS sequence"/>
</dbReference>
<dbReference type="PANTHER" id="PTHR24107">
    <property type="entry name" value="YNEIN REGULATORY COMPLEX SUBUNIT 5"/>
    <property type="match status" value="1"/>
</dbReference>
<evidence type="ECO:0000256" key="1">
    <source>
        <dbReference type="ARBA" id="ARBA00004245"/>
    </source>
</evidence>
<reference evidence="4" key="1">
    <citation type="submission" date="2021-02" db="EMBL/GenBank/DDBJ databases">
        <authorList>
            <person name="Nowell W R."/>
        </authorList>
    </citation>
    <scope>NUCLEOTIDE SEQUENCE</scope>
</reference>
<sequence>AVYLSEMLKVNGTLRILNLRWNQIDDDGAKSLFNVLKDENRTLERLHLDLNQITDKSVESIIKMINGNRTLTLVILTDNKISEDNQRQLEKAGQLRESFALDVRFC</sequence>
<protein>
    <submittedName>
        <fullName evidence="4">Uncharacterized protein</fullName>
    </submittedName>
</protein>
<dbReference type="SUPFAM" id="SSF52047">
    <property type="entry name" value="RNI-like"/>
    <property type="match status" value="1"/>
</dbReference>
<dbReference type="AlphaFoldDB" id="A0A815HKK7"/>